<name>A0A0C4E8Q5_MAGP6</name>
<dbReference type="EMBL" id="ADBL01002192">
    <property type="status" value="NOT_ANNOTATED_CDS"/>
    <property type="molecule type" value="Genomic_DNA"/>
</dbReference>
<reference evidence="2" key="3">
    <citation type="submission" date="2011-03" db="EMBL/GenBank/DDBJ databases">
        <title>Annotation of Magnaporthe poae ATCC 64411.</title>
        <authorList>
            <person name="Ma L.-J."/>
            <person name="Dead R."/>
            <person name="Young S.K."/>
            <person name="Zeng Q."/>
            <person name="Gargeya S."/>
            <person name="Fitzgerald M."/>
            <person name="Haas B."/>
            <person name="Abouelleil A."/>
            <person name="Alvarado L."/>
            <person name="Arachchi H.M."/>
            <person name="Berlin A."/>
            <person name="Brown A."/>
            <person name="Chapman S.B."/>
            <person name="Chen Z."/>
            <person name="Dunbar C."/>
            <person name="Freedman E."/>
            <person name="Gearin G."/>
            <person name="Gellesch M."/>
            <person name="Goldberg J."/>
            <person name="Griggs A."/>
            <person name="Gujja S."/>
            <person name="Heiman D."/>
            <person name="Howarth C."/>
            <person name="Larson L."/>
            <person name="Lui A."/>
            <person name="MacDonald P.J.P."/>
            <person name="Mehta T."/>
            <person name="Montmayeur A."/>
            <person name="Murphy C."/>
            <person name="Neiman D."/>
            <person name="Pearson M."/>
            <person name="Priest M."/>
            <person name="Roberts A."/>
            <person name="Saif S."/>
            <person name="Shea T."/>
            <person name="Shenoy N."/>
            <person name="Sisk P."/>
            <person name="Stolte C."/>
            <person name="Sykes S."/>
            <person name="Yandava C."/>
            <person name="Wortman J."/>
            <person name="Nusbaum C."/>
            <person name="Birren B."/>
        </authorList>
    </citation>
    <scope>NUCLEOTIDE SEQUENCE</scope>
    <source>
        <strain evidence="2">ATCC 64411</strain>
    </source>
</reference>
<reference evidence="2" key="2">
    <citation type="submission" date="2010-05" db="EMBL/GenBank/DDBJ databases">
        <title>The Genome Sequence of Magnaporthe poae strain ATCC 64411.</title>
        <authorList>
            <consortium name="The Broad Institute Genome Sequencing Platform"/>
            <consortium name="Broad Institute Genome Sequencing Center for Infectious Disease"/>
            <person name="Ma L.-J."/>
            <person name="Dead R."/>
            <person name="Young S."/>
            <person name="Zeng Q."/>
            <person name="Koehrsen M."/>
            <person name="Alvarado L."/>
            <person name="Berlin A."/>
            <person name="Chapman S.B."/>
            <person name="Chen Z."/>
            <person name="Freedman E."/>
            <person name="Gellesch M."/>
            <person name="Goldberg J."/>
            <person name="Griggs A."/>
            <person name="Gujja S."/>
            <person name="Heilman E.R."/>
            <person name="Heiman D."/>
            <person name="Hepburn T."/>
            <person name="Howarth C."/>
            <person name="Jen D."/>
            <person name="Larson L."/>
            <person name="Mehta T."/>
            <person name="Neiman D."/>
            <person name="Pearson M."/>
            <person name="Roberts A."/>
            <person name="Saif S."/>
            <person name="Shea T."/>
            <person name="Shenoy N."/>
            <person name="Sisk P."/>
            <person name="Stolte C."/>
            <person name="Sykes S."/>
            <person name="Walk T."/>
            <person name="White J."/>
            <person name="Yandava C."/>
            <person name="Haas B."/>
            <person name="Nusbaum C."/>
            <person name="Birren B."/>
        </authorList>
    </citation>
    <scope>NUCLEOTIDE SEQUENCE</scope>
    <source>
        <strain evidence="2">ATCC 64411</strain>
    </source>
</reference>
<feature type="region of interest" description="Disordered" evidence="1">
    <location>
        <begin position="192"/>
        <end position="214"/>
    </location>
</feature>
<accession>A0A0C4E8Q5</accession>
<keyword evidence="4" id="KW-1185">Reference proteome</keyword>
<evidence type="ECO:0000256" key="1">
    <source>
        <dbReference type="SAM" id="MobiDB-lite"/>
    </source>
</evidence>
<evidence type="ECO:0000313" key="2">
    <source>
        <dbReference type="EMBL" id="KLU90004.1"/>
    </source>
</evidence>
<organism evidence="3 4">
    <name type="scientific">Magnaporthiopsis poae (strain ATCC 64411 / 73-15)</name>
    <name type="common">Kentucky bluegrass fungus</name>
    <name type="synonym">Magnaporthe poae</name>
    <dbReference type="NCBI Taxonomy" id="644358"/>
    <lineage>
        <taxon>Eukaryota</taxon>
        <taxon>Fungi</taxon>
        <taxon>Dikarya</taxon>
        <taxon>Ascomycota</taxon>
        <taxon>Pezizomycotina</taxon>
        <taxon>Sordariomycetes</taxon>
        <taxon>Sordariomycetidae</taxon>
        <taxon>Magnaporthales</taxon>
        <taxon>Magnaporthaceae</taxon>
        <taxon>Magnaporthiopsis</taxon>
    </lineage>
</organism>
<protein>
    <submittedName>
        <fullName evidence="2 3">Uncharacterized protein</fullName>
    </submittedName>
</protein>
<dbReference type="EnsemblFungi" id="MAPG_08971T0">
    <property type="protein sequence ID" value="MAPG_08971T0"/>
    <property type="gene ID" value="MAPG_08971"/>
</dbReference>
<gene>
    <name evidence="2" type="ORF">MAPG_08971</name>
</gene>
<dbReference type="EMBL" id="GL876974">
    <property type="protein sequence ID" value="KLU90004.1"/>
    <property type="molecule type" value="Genomic_DNA"/>
</dbReference>
<reference evidence="4" key="1">
    <citation type="submission" date="2010-05" db="EMBL/GenBank/DDBJ databases">
        <title>The genome sequence of Magnaporthe poae strain ATCC 64411.</title>
        <authorList>
            <person name="Ma L.-J."/>
            <person name="Dead R."/>
            <person name="Young S."/>
            <person name="Zeng Q."/>
            <person name="Koehrsen M."/>
            <person name="Alvarado L."/>
            <person name="Berlin A."/>
            <person name="Chapman S.B."/>
            <person name="Chen Z."/>
            <person name="Freedman E."/>
            <person name="Gellesch M."/>
            <person name="Goldberg J."/>
            <person name="Griggs A."/>
            <person name="Gujja S."/>
            <person name="Heilman E.R."/>
            <person name="Heiman D."/>
            <person name="Hepburn T."/>
            <person name="Howarth C."/>
            <person name="Jen D."/>
            <person name="Larson L."/>
            <person name="Mehta T."/>
            <person name="Neiman D."/>
            <person name="Pearson M."/>
            <person name="Roberts A."/>
            <person name="Saif S."/>
            <person name="Shea T."/>
            <person name="Shenoy N."/>
            <person name="Sisk P."/>
            <person name="Stolte C."/>
            <person name="Sykes S."/>
            <person name="Walk T."/>
            <person name="White J."/>
            <person name="Yandava C."/>
            <person name="Haas B."/>
            <person name="Nusbaum C."/>
            <person name="Birren B."/>
        </authorList>
    </citation>
    <scope>NUCLEOTIDE SEQUENCE [LARGE SCALE GENOMIC DNA]</scope>
    <source>
        <strain evidence="4">ATCC 64411 / 73-15</strain>
    </source>
</reference>
<feature type="region of interest" description="Disordered" evidence="1">
    <location>
        <begin position="1"/>
        <end position="45"/>
    </location>
</feature>
<dbReference type="SUPFAM" id="SSF48403">
    <property type="entry name" value="Ankyrin repeat"/>
    <property type="match status" value="1"/>
</dbReference>
<dbReference type="Gene3D" id="1.25.40.20">
    <property type="entry name" value="Ankyrin repeat-containing domain"/>
    <property type="match status" value="1"/>
</dbReference>
<dbReference type="VEuPathDB" id="FungiDB:MAPG_08971"/>
<dbReference type="OrthoDB" id="448455at2759"/>
<sequence length="214" mass="22725">MSKTGGDGAQGTKPPGKTREIKRHSDTDNDSVLPVKVTDPSRKEGQGVCLPPLGFQERSQASFCSLLDDKPFKIAVRQPEACAFAFIVTDEGVWYATWCGFPRGPLSFGLCRRAVPVKPACAGRVNRIFSTSMGRRLLRGACKSSDATEAKMLVAAGARCDSRDSQGRTPVDVAASNGRDEVLEVLGAAPSTNTNTNATITAPTAGTRHQDARA</sequence>
<dbReference type="AlphaFoldDB" id="A0A0C4E8Q5"/>
<evidence type="ECO:0000313" key="4">
    <source>
        <dbReference type="Proteomes" id="UP000011715"/>
    </source>
</evidence>
<feature type="compositionally biased region" description="Basic and acidic residues" evidence="1">
    <location>
        <begin position="17"/>
        <end position="27"/>
    </location>
</feature>
<dbReference type="Proteomes" id="UP000011715">
    <property type="component" value="Unassembled WGS sequence"/>
</dbReference>
<dbReference type="InterPro" id="IPR036770">
    <property type="entry name" value="Ankyrin_rpt-contain_sf"/>
</dbReference>
<feature type="compositionally biased region" description="Low complexity" evidence="1">
    <location>
        <begin position="192"/>
        <end position="207"/>
    </location>
</feature>
<proteinExistence type="predicted"/>
<reference evidence="3" key="5">
    <citation type="submission" date="2015-06" db="UniProtKB">
        <authorList>
            <consortium name="EnsemblFungi"/>
        </authorList>
    </citation>
    <scope>IDENTIFICATION</scope>
    <source>
        <strain evidence="3">ATCC 64411</strain>
    </source>
</reference>
<reference evidence="3" key="4">
    <citation type="journal article" date="2015" name="G3 (Bethesda)">
        <title>Genome sequences of three phytopathogenic species of the Magnaporthaceae family of fungi.</title>
        <authorList>
            <person name="Okagaki L.H."/>
            <person name="Nunes C.C."/>
            <person name="Sailsbery J."/>
            <person name="Clay B."/>
            <person name="Brown D."/>
            <person name="John T."/>
            <person name="Oh Y."/>
            <person name="Young N."/>
            <person name="Fitzgerald M."/>
            <person name="Haas B.J."/>
            <person name="Zeng Q."/>
            <person name="Young S."/>
            <person name="Adiconis X."/>
            <person name="Fan L."/>
            <person name="Levin J.Z."/>
            <person name="Mitchell T.K."/>
            <person name="Okubara P.A."/>
            <person name="Farman M.L."/>
            <person name="Kohn L.M."/>
            <person name="Birren B."/>
            <person name="Ma L.-J."/>
            <person name="Dean R.A."/>
        </authorList>
    </citation>
    <scope>NUCLEOTIDE SEQUENCE</scope>
    <source>
        <strain evidence="3">ATCC 64411 / 73-15</strain>
    </source>
</reference>
<evidence type="ECO:0000313" key="3">
    <source>
        <dbReference type="EnsemblFungi" id="MAPG_08971T0"/>
    </source>
</evidence>